<protein>
    <recommendedName>
        <fullName evidence="4">MSHA biogenesis protein MshF</fullName>
    </recommendedName>
</protein>
<keyword evidence="1" id="KW-1133">Transmembrane helix</keyword>
<keyword evidence="1" id="KW-0812">Transmembrane</keyword>
<evidence type="ECO:0000313" key="2">
    <source>
        <dbReference type="EMBL" id="WNC68135.1"/>
    </source>
</evidence>
<sequence>MAIRNVSQIKVLLIVVIVFVLMATFLSYFHKNEEDLYKTSMAASAAEFTSKVLLIHSQWFMTGKPDSVTIKERLPGSSEQFDSKVFNLNEFGWPDLVLDHDACERIWNKVTGAEMKVLNKPLFAVELKNNTKQKARICRYQLNERIYIEYNSSNGKITNKN</sequence>
<gene>
    <name evidence="2" type="ORF">RI845_16615</name>
</gene>
<dbReference type="RefSeq" id="WP_348387293.1">
    <property type="nucleotide sequence ID" value="NZ_CP134146.1"/>
</dbReference>
<keyword evidence="1" id="KW-0472">Membrane</keyword>
<reference evidence="3" key="1">
    <citation type="submission" date="2023-09" db="EMBL/GenBank/DDBJ databases">
        <authorList>
            <person name="Li S."/>
            <person name="Li X."/>
            <person name="Zhang C."/>
            <person name="Zhao Z."/>
        </authorList>
    </citation>
    <scope>NUCLEOTIDE SEQUENCE [LARGE SCALE GENOMIC DNA]</scope>
    <source>
        <strain evidence="3">SQ345</strain>
    </source>
</reference>
<keyword evidence="3" id="KW-1185">Reference proteome</keyword>
<dbReference type="Proteomes" id="UP001248581">
    <property type="component" value="Chromosome"/>
</dbReference>
<accession>A0ABY9TK38</accession>
<evidence type="ECO:0000256" key="1">
    <source>
        <dbReference type="SAM" id="Phobius"/>
    </source>
</evidence>
<organism evidence="2 3">
    <name type="scientific">Thalassotalea nanhaiensis</name>
    <dbReference type="NCBI Taxonomy" id="3065648"/>
    <lineage>
        <taxon>Bacteria</taxon>
        <taxon>Pseudomonadati</taxon>
        <taxon>Pseudomonadota</taxon>
        <taxon>Gammaproteobacteria</taxon>
        <taxon>Alteromonadales</taxon>
        <taxon>Colwelliaceae</taxon>
        <taxon>Thalassotalea</taxon>
    </lineage>
</organism>
<dbReference type="EMBL" id="CP134146">
    <property type="protein sequence ID" value="WNC68135.1"/>
    <property type="molecule type" value="Genomic_DNA"/>
</dbReference>
<feature type="transmembrane region" description="Helical" evidence="1">
    <location>
        <begin position="12"/>
        <end position="30"/>
    </location>
</feature>
<evidence type="ECO:0008006" key="4">
    <source>
        <dbReference type="Google" id="ProtNLM"/>
    </source>
</evidence>
<proteinExistence type="predicted"/>
<name>A0ABY9TK38_9GAMM</name>
<evidence type="ECO:0000313" key="3">
    <source>
        <dbReference type="Proteomes" id="UP001248581"/>
    </source>
</evidence>